<dbReference type="InterPro" id="IPR036291">
    <property type="entry name" value="NAD(P)-bd_dom_sf"/>
</dbReference>
<keyword evidence="5" id="KW-1185">Reference proteome</keyword>
<dbReference type="Gene3D" id="3.40.50.720">
    <property type="entry name" value="NAD(P)-binding Rossmann-like Domain"/>
    <property type="match status" value="1"/>
</dbReference>
<reference evidence="5" key="1">
    <citation type="journal article" date="2019" name="Int. J. Syst. Evol. Microbiol.">
        <title>The Global Catalogue of Microorganisms (GCM) 10K type strain sequencing project: providing services to taxonomists for standard genome sequencing and annotation.</title>
        <authorList>
            <consortium name="The Broad Institute Genomics Platform"/>
            <consortium name="The Broad Institute Genome Sequencing Center for Infectious Disease"/>
            <person name="Wu L."/>
            <person name="Ma J."/>
        </authorList>
    </citation>
    <scope>NUCLEOTIDE SEQUENCE [LARGE SCALE GENOMIC DNA]</scope>
    <source>
        <strain evidence="5">CGMCC 4.7638</strain>
    </source>
</reference>
<organism evidence="4 5">
    <name type="scientific">Amycolatopsis albidoflavus</name>
    <dbReference type="NCBI Taxonomy" id="102226"/>
    <lineage>
        <taxon>Bacteria</taxon>
        <taxon>Bacillati</taxon>
        <taxon>Actinomycetota</taxon>
        <taxon>Actinomycetes</taxon>
        <taxon>Pseudonocardiales</taxon>
        <taxon>Pseudonocardiaceae</taxon>
        <taxon>Amycolatopsis</taxon>
    </lineage>
</organism>
<evidence type="ECO:0000313" key="5">
    <source>
        <dbReference type="Proteomes" id="UP001597542"/>
    </source>
</evidence>
<dbReference type="PRINTS" id="PR00081">
    <property type="entry name" value="GDHRDH"/>
</dbReference>
<keyword evidence="3 4" id="KW-0560">Oxidoreductase</keyword>
<dbReference type="Proteomes" id="UP001597542">
    <property type="component" value="Unassembled WGS sequence"/>
</dbReference>
<dbReference type="InterPro" id="IPR052178">
    <property type="entry name" value="Sec_Metab_Biosynth_SDR"/>
</dbReference>
<dbReference type="GO" id="GO:0016491">
    <property type="term" value="F:oxidoreductase activity"/>
    <property type="evidence" value="ECO:0007669"/>
    <property type="project" value="UniProtKB-KW"/>
</dbReference>
<dbReference type="EC" id="1.1.1.-" evidence="4"/>
<dbReference type="EMBL" id="JBHUKQ010000004">
    <property type="protein sequence ID" value="MFD2479663.1"/>
    <property type="molecule type" value="Genomic_DNA"/>
</dbReference>
<dbReference type="PANTHER" id="PTHR43618">
    <property type="entry name" value="7-ALPHA-HYDROXYSTEROID DEHYDROGENASE"/>
    <property type="match status" value="1"/>
</dbReference>
<evidence type="ECO:0000313" key="4">
    <source>
        <dbReference type="EMBL" id="MFD2479663.1"/>
    </source>
</evidence>
<gene>
    <name evidence="4" type="ORF">ACFSUT_05225</name>
</gene>
<evidence type="ECO:0000256" key="2">
    <source>
        <dbReference type="ARBA" id="ARBA00022857"/>
    </source>
</evidence>
<dbReference type="RefSeq" id="WP_344277857.1">
    <property type="nucleotide sequence ID" value="NZ_BAAAHV010000013.1"/>
</dbReference>
<dbReference type="Pfam" id="PF00106">
    <property type="entry name" value="adh_short"/>
    <property type="match status" value="1"/>
</dbReference>
<protein>
    <submittedName>
        <fullName evidence="4">SDR family NAD(P)-dependent oxidoreductase</fullName>
        <ecNumber evidence="4">1.1.1.-</ecNumber>
    </submittedName>
</protein>
<keyword evidence="2" id="KW-0521">NADP</keyword>
<sequence>MIRDIRLANDKDGAIMAGMKKIRTAVVTGGSSGIGFMVAQELRAAGVRLVITGRDKQRLSAAAKQLHCRAIQLDLNDRDSVDGFFRKLGSGPLDCFVANAGSPVKDPDDQQAQTRGAIEVVSRAADLLAEGGVLLVTNTLFTQFPYDVVPPVFRAYVSGKRDLTRQLAEVSLAYPGVRAADVALGFVPGTRGLDQVMNPAEAEEYVRAVKAATPREKLTTVEQAASFIVQVLQDTVGGVRVGIDGSVSELSLVSVTTP</sequence>
<accession>A0ABW5HT84</accession>
<comment type="caution">
    <text evidence="4">The sequence shown here is derived from an EMBL/GenBank/DDBJ whole genome shotgun (WGS) entry which is preliminary data.</text>
</comment>
<name>A0ABW5HT84_9PSEU</name>
<dbReference type="SUPFAM" id="SSF51735">
    <property type="entry name" value="NAD(P)-binding Rossmann-fold domains"/>
    <property type="match status" value="1"/>
</dbReference>
<proteinExistence type="inferred from homology"/>
<dbReference type="CDD" id="cd05233">
    <property type="entry name" value="SDR_c"/>
    <property type="match status" value="1"/>
</dbReference>
<evidence type="ECO:0000256" key="1">
    <source>
        <dbReference type="ARBA" id="ARBA00006484"/>
    </source>
</evidence>
<comment type="similarity">
    <text evidence="1">Belongs to the short-chain dehydrogenases/reductases (SDR) family.</text>
</comment>
<dbReference type="PANTHER" id="PTHR43618:SF13">
    <property type="entry name" value="CHAIN DEHYDROGENASE, PUTATIVE (AFU_ORTHOLOGUE AFUA_1G17650)-RELATED"/>
    <property type="match status" value="1"/>
</dbReference>
<evidence type="ECO:0000256" key="3">
    <source>
        <dbReference type="ARBA" id="ARBA00023002"/>
    </source>
</evidence>
<dbReference type="InterPro" id="IPR002347">
    <property type="entry name" value="SDR_fam"/>
</dbReference>